<dbReference type="InterPro" id="IPR000620">
    <property type="entry name" value="EamA_dom"/>
</dbReference>
<reference evidence="10 11" key="1">
    <citation type="submission" date="2014-01" db="EMBL/GenBank/DDBJ databases">
        <title>Roseivivax isoporae LMG 25204 Genome Sequencing.</title>
        <authorList>
            <person name="Lai Q."/>
            <person name="Li G."/>
            <person name="Shao Z."/>
        </authorList>
    </citation>
    <scope>NUCLEOTIDE SEQUENCE [LARGE SCALE GENOMIC DNA]</scope>
    <source>
        <strain evidence="10 11">LMG 25204</strain>
    </source>
</reference>
<feature type="transmembrane region" description="Helical" evidence="8">
    <location>
        <begin position="177"/>
        <end position="197"/>
    </location>
</feature>
<comment type="similarity">
    <text evidence="2">Belongs to the EamA transporter family.</text>
</comment>
<evidence type="ECO:0000256" key="1">
    <source>
        <dbReference type="ARBA" id="ARBA00004651"/>
    </source>
</evidence>
<organism evidence="10 11">
    <name type="scientific">Roseivivax isoporae LMG 25204</name>
    <dbReference type="NCBI Taxonomy" id="1449351"/>
    <lineage>
        <taxon>Bacteria</taxon>
        <taxon>Pseudomonadati</taxon>
        <taxon>Pseudomonadota</taxon>
        <taxon>Alphaproteobacteria</taxon>
        <taxon>Rhodobacterales</taxon>
        <taxon>Roseobacteraceae</taxon>
        <taxon>Roseivivax</taxon>
    </lineage>
</organism>
<accession>X7F9V3</accession>
<feature type="transmembrane region" description="Helical" evidence="8">
    <location>
        <begin position="70"/>
        <end position="90"/>
    </location>
</feature>
<evidence type="ECO:0000313" key="11">
    <source>
        <dbReference type="Proteomes" id="UP000023430"/>
    </source>
</evidence>
<keyword evidence="7 8" id="KW-0472">Membrane</keyword>
<dbReference type="Pfam" id="PF00892">
    <property type="entry name" value="EamA"/>
    <property type="match status" value="2"/>
</dbReference>
<keyword evidence="5 8" id="KW-0812">Transmembrane</keyword>
<feature type="transmembrane region" description="Helical" evidence="8">
    <location>
        <begin position="241"/>
        <end position="260"/>
    </location>
</feature>
<dbReference type="PANTHER" id="PTHR22911">
    <property type="entry name" value="ACYL-MALONYL CONDENSING ENZYME-RELATED"/>
    <property type="match status" value="1"/>
</dbReference>
<sequence length="306" mass="32938">MQDRHVGLAAMVAACTIWGLSPLYYKLLTPVPALEVLAHRTFWSFVFFAGVLALQGRLRRIVEVLSDRRTAVTLAVSASAISVNWFLFIYSVQTGHATQASLGYYIFPLLAVLIGMAAFGERLDRTQVVAVALAALAVTALSWHLGAPPWIALLIALSFGIYGAAKKKLSAGAVTTVTTEVLLLAPLALGYLALVHAGDGPGRVYGQDWGLTGLLMLAGPLTALPLILFSHASQRLPLGTIGLLQYLNPTLQFLCATLVFREPFGWVQAAAFGMIWTALALYSGASFRKDRARRRASRSVSTESHV</sequence>
<dbReference type="PROSITE" id="PS51257">
    <property type="entry name" value="PROKAR_LIPOPROTEIN"/>
    <property type="match status" value="1"/>
</dbReference>
<dbReference type="GO" id="GO:0005886">
    <property type="term" value="C:plasma membrane"/>
    <property type="evidence" value="ECO:0007669"/>
    <property type="project" value="UniProtKB-SubCell"/>
</dbReference>
<evidence type="ECO:0000256" key="4">
    <source>
        <dbReference type="ARBA" id="ARBA00022475"/>
    </source>
</evidence>
<evidence type="ECO:0000313" key="10">
    <source>
        <dbReference type="EMBL" id="ETX29555.1"/>
    </source>
</evidence>
<name>X7F9V3_9RHOB</name>
<keyword evidence="4" id="KW-1003">Cell membrane</keyword>
<dbReference type="SUPFAM" id="SSF103481">
    <property type="entry name" value="Multidrug resistance efflux transporter EmrE"/>
    <property type="match status" value="2"/>
</dbReference>
<evidence type="ECO:0000259" key="9">
    <source>
        <dbReference type="Pfam" id="PF00892"/>
    </source>
</evidence>
<gene>
    <name evidence="10" type="ORF">RISW2_23750</name>
</gene>
<feature type="transmembrane region" description="Helical" evidence="8">
    <location>
        <begin position="7"/>
        <end position="25"/>
    </location>
</feature>
<dbReference type="OrthoDB" id="369870at2"/>
<evidence type="ECO:0000256" key="8">
    <source>
        <dbReference type="SAM" id="Phobius"/>
    </source>
</evidence>
<dbReference type="Proteomes" id="UP000023430">
    <property type="component" value="Unassembled WGS sequence"/>
</dbReference>
<dbReference type="InterPro" id="IPR037185">
    <property type="entry name" value="EmrE-like"/>
</dbReference>
<feature type="transmembrane region" description="Helical" evidence="8">
    <location>
        <begin position="102"/>
        <end position="119"/>
    </location>
</feature>
<dbReference type="AlphaFoldDB" id="X7F9V3"/>
<evidence type="ECO:0000256" key="3">
    <source>
        <dbReference type="ARBA" id="ARBA00022448"/>
    </source>
</evidence>
<dbReference type="RefSeq" id="WP_043768873.1">
    <property type="nucleotide sequence ID" value="NZ_JAME01000009.1"/>
</dbReference>
<comment type="subcellular location">
    <subcellularLocation>
        <location evidence="1">Cell membrane</location>
        <topology evidence="1">Multi-pass membrane protein</topology>
    </subcellularLocation>
</comment>
<keyword evidence="6 8" id="KW-1133">Transmembrane helix</keyword>
<evidence type="ECO:0000256" key="5">
    <source>
        <dbReference type="ARBA" id="ARBA00022692"/>
    </source>
</evidence>
<feature type="domain" description="EamA" evidence="9">
    <location>
        <begin position="151"/>
        <end position="282"/>
    </location>
</feature>
<dbReference type="PANTHER" id="PTHR22911:SF137">
    <property type="entry name" value="SOLUTE CARRIER FAMILY 35 MEMBER G2-RELATED"/>
    <property type="match status" value="1"/>
</dbReference>
<dbReference type="EMBL" id="JAME01000009">
    <property type="protein sequence ID" value="ETX29555.1"/>
    <property type="molecule type" value="Genomic_DNA"/>
</dbReference>
<proteinExistence type="inferred from homology"/>
<dbReference type="PATRIC" id="fig|1449351.3.peg.1635"/>
<dbReference type="STRING" id="1449351.RISW2_23750"/>
<feature type="transmembrane region" description="Helical" evidence="8">
    <location>
        <begin position="266"/>
        <end position="285"/>
    </location>
</feature>
<protein>
    <submittedName>
        <fullName evidence="10">RarD</fullName>
    </submittedName>
</protein>
<keyword evidence="3" id="KW-0813">Transport</keyword>
<comment type="caution">
    <text evidence="10">The sequence shown here is derived from an EMBL/GenBank/DDBJ whole genome shotgun (WGS) entry which is preliminary data.</text>
</comment>
<keyword evidence="11" id="KW-1185">Reference proteome</keyword>
<feature type="transmembrane region" description="Helical" evidence="8">
    <location>
        <begin position="149"/>
        <end position="165"/>
    </location>
</feature>
<feature type="transmembrane region" description="Helical" evidence="8">
    <location>
        <begin position="37"/>
        <end position="58"/>
    </location>
</feature>
<dbReference type="InterPro" id="IPR004626">
    <property type="entry name" value="RarD"/>
</dbReference>
<evidence type="ECO:0000256" key="2">
    <source>
        <dbReference type="ARBA" id="ARBA00007362"/>
    </source>
</evidence>
<dbReference type="eggNOG" id="COG2962">
    <property type="taxonomic scope" value="Bacteria"/>
</dbReference>
<feature type="transmembrane region" description="Helical" evidence="8">
    <location>
        <begin position="209"/>
        <end position="229"/>
    </location>
</feature>
<feature type="domain" description="EamA" evidence="9">
    <location>
        <begin position="7"/>
        <end position="142"/>
    </location>
</feature>
<evidence type="ECO:0000256" key="6">
    <source>
        <dbReference type="ARBA" id="ARBA00022989"/>
    </source>
</evidence>
<feature type="transmembrane region" description="Helical" evidence="8">
    <location>
        <begin position="126"/>
        <end position="143"/>
    </location>
</feature>
<evidence type="ECO:0000256" key="7">
    <source>
        <dbReference type="ARBA" id="ARBA00023136"/>
    </source>
</evidence>
<dbReference type="NCBIfam" id="TIGR00688">
    <property type="entry name" value="rarD"/>
    <property type="match status" value="1"/>
</dbReference>